<dbReference type="Pfam" id="PF05016">
    <property type="entry name" value="ParE_toxin"/>
    <property type="match status" value="1"/>
</dbReference>
<dbReference type="InterPro" id="IPR035093">
    <property type="entry name" value="RelE/ParE_toxin_dom_sf"/>
</dbReference>
<accession>A0A148KKZ1</accession>
<dbReference type="STRING" id="1799789.AX660_02390"/>
<dbReference type="InterPro" id="IPR007712">
    <property type="entry name" value="RelE/ParE_toxin"/>
</dbReference>
<sequence length="97" mass="11364">MTTYTLSNKAKEDAEGIYDYTNEKFGSAQAEAYLIAIHECLSMLSVSPKLAITAKEIREDYFRYPIHKHMIFFKQEENGIYIVRVLHQQMQYSLHLV</sequence>
<dbReference type="Gene3D" id="3.30.2310.20">
    <property type="entry name" value="RelE-like"/>
    <property type="match status" value="1"/>
</dbReference>
<evidence type="ECO:0000313" key="3">
    <source>
        <dbReference type="EMBL" id="KXI26966.1"/>
    </source>
</evidence>
<keyword evidence="4" id="KW-1185">Reference proteome</keyword>
<dbReference type="OrthoDB" id="516834at2"/>
<keyword evidence="1" id="KW-1277">Toxin-antitoxin system</keyword>
<reference evidence="4" key="1">
    <citation type="submission" date="2016-02" db="EMBL/GenBank/DDBJ databases">
        <authorList>
            <person name="Schultz-Johansen M."/>
            <person name="Glaring M.A."/>
            <person name="Bech P.K."/>
            <person name="Stougaard P."/>
        </authorList>
    </citation>
    <scope>NUCLEOTIDE SEQUENCE [LARGE SCALE GENOMIC DNA]</scope>
    <source>
        <strain evidence="4">S66</strain>
    </source>
</reference>
<dbReference type="InterPro" id="IPR028344">
    <property type="entry name" value="ParE1/4"/>
</dbReference>
<comment type="caution">
    <text evidence="3">The sequence shown here is derived from an EMBL/GenBank/DDBJ whole genome shotgun (WGS) entry which is preliminary data.</text>
</comment>
<evidence type="ECO:0000313" key="4">
    <source>
        <dbReference type="Proteomes" id="UP000070299"/>
    </source>
</evidence>
<gene>
    <name evidence="3" type="ORF">AX660_02390</name>
</gene>
<name>A0A148KKZ1_9ALTE</name>
<dbReference type="AlphaFoldDB" id="A0A148KKZ1"/>
<protein>
    <recommendedName>
        <fullName evidence="2">Toxin</fullName>
    </recommendedName>
</protein>
<evidence type="ECO:0000256" key="2">
    <source>
        <dbReference type="PIRNR" id="PIRNR029218"/>
    </source>
</evidence>
<proteinExistence type="inferred from homology"/>
<dbReference type="RefSeq" id="WP_068381900.1">
    <property type="nucleotide sequence ID" value="NZ_LSNE01000018.1"/>
</dbReference>
<dbReference type="Proteomes" id="UP000070299">
    <property type="component" value="Unassembled WGS sequence"/>
</dbReference>
<dbReference type="PIRSF" id="PIRSF029218">
    <property type="entry name" value="ParE"/>
    <property type="match status" value="1"/>
</dbReference>
<organism evidence="3 4">
    <name type="scientific">Paraglaciecola hydrolytica</name>
    <dbReference type="NCBI Taxonomy" id="1799789"/>
    <lineage>
        <taxon>Bacteria</taxon>
        <taxon>Pseudomonadati</taxon>
        <taxon>Pseudomonadota</taxon>
        <taxon>Gammaproteobacteria</taxon>
        <taxon>Alteromonadales</taxon>
        <taxon>Alteromonadaceae</taxon>
        <taxon>Paraglaciecola</taxon>
    </lineage>
</organism>
<dbReference type="EMBL" id="LSNE01000018">
    <property type="protein sequence ID" value="KXI26966.1"/>
    <property type="molecule type" value="Genomic_DNA"/>
</dbReference>
<comment type="similarity">
    <text evidence="2">Belongs to the RelE toxin family.</text>
</comment>
<evidence type="ECO:0000256" key="1">
    <source>
        <dbReference type="ARBA" id="ARBA00022649"/>
    </source>
</evidence>